<organism evidence="1 2">
    <name type="scientific">Clostridium neonatale</name>
    <dbReference type="NCBI Taxonomy" id="137838"/>
    <lineage>
        <taxon>Bacteria</taxon>
        <taxon>Bacillati</taxon>
        <taxon>Bacillota</taxon>
        <taxon>Clostridia</taxon>
        <taxon>Eubacteriales</taxon>
        <taxon>Clostridiaceae</taxon>
        <taxon>Clostridium</taxon>
    </lineage>
</organism>
<dbReference type="Proteomes" id="UP000789738">
    <property type="component" value="Unassembled WGS sequence"/>
</dbReference>
<accession>A0AA86ME03</accession>
<proteinExistence type="predicted"/>
<dbReference type="RefSeq" id="WP_342350249.1">
    <property type="nucleotide sequence ID" value="NZ_CAKJVE010000004.1"/>
</dbReference>
<name>A0AA86ME03_9CLOT</name>
<sequence>MVYKKLNQRINIVYDPRNMNHIYIPINEGKSFIVCNLLEKCYQYKELSIDEITFLNELENESKKEYIDEQNQWDISKIDSIEK</sequence>
<gene>
    <name evidence="1" type="ORF">CNEO_40664</name>
</gene>
<dbReference type="EMBL" id="CAKJVE010000004">
    <property type="protein sequence ID" value="CAG9703492.1"/>
    <property type="molecule type" value="Genomic_DNA"/>
</dbReference>
<reference evidence="1" key="1">
    <citation type="submission" date="2021-10" db="EMBL/GenBank/DDBJ databases">
        <authorList>
            <person name="Mesa V."/>
        </authorList>
    </citation>
    <scope>NUCLEOTIDE SEQUENCE</scope>
    <source>
        <strain evidence="1">CC3_PB</strain>
    </source>
</reference>
<protein>
    <submittedName>
        <fullName evidence="1">Uncharacterized protein</fullName>
    </submittedName>
</protein>
<evidence type="ECO:0000313" key="1">
    <source>
        <dbReference type="EMBL" id="CAG9703492.1"/>
    </source>
</evidence>
<dbReference type="AlphaFoldDB" id="A0AA86ME03"/>
<comment type="caution">
    <text evidence="1">The sequence shown here is derived from an EMBL/GenBank/DDBJ whole genome shotgun (WGS) entry which is preliminary data.</text>
</comment>
<evidence type="ECO:0000313" key="2">
    <source>
        <dbReference type="Proteomes" id="UP000789738"/>
    </source>
</evidence>